<name>A0A1X7T7N4_AMPQE</name>
<protein>
    <recommendedName>
        <fullName evidence="2">Right handed beta helix domain-containing protein</fullName>
    </recommendedName>
</protein>
<proteinExistence type="predicted"/>
<dbReference type="InParanoid" id="A0A1X7T7N4"/>
<organism evidence="1">
    <name type="scientific">Amphimedon queenslandica</name>
    <name type="common">Sponge</name>
    <dbReference type="NCBI Taxonomy" id="400682"/>
    <lineage>
        <taxon>Eukaryota</taxon>
        <taxon>Metazoa</taxon>
        <taxon>Porifera</taxon>
        <taxon>Demospongiae</taxon>
        <taxon>Heteroscleromorpha</taxon>
        <taxon>Haplosclerida</taxon>
        <taxon>Niphatidae</taxon>
        <taxon>Amphimedon</taxon>
    </lineage>
</organism>
<dbReference type="InterPro" id="IPR006626">
    <property type="entry name" value="PbH1"/>
</dbReference>
<accession>A0A1X7T7N4</accession>
<evidence type="ECO:0000313" key="1">
    <source>
        <dbReference type="EnsemblMetazoa" id="Aqu2.1.10410_001"/>
    </source>
</evidence>
<dbReference type="InterPro" id="IPR012334">
    <property type="entry name" value="Pectin_lyas_fold"/>
</dbReference>
<dbReference type="SUPFAM" id="SSF51126">
    <property type="entry name" value="Pectin lyase-like"/>
    <property type="match status" value="1"/>
</dbReference>
<reference evidence="1" key="1">
    <citation type="submission" date="2017-05" db="UniProtKB">
        <authorList>
            <consortium name="EnsemblMetazoa"/>
        </authorList>
    </citation>
    <scope>IDENTIFICATION</scope>
</reference>
<dbReference type="AlphaFoldDB" id="A0A1X7T7N4"/>
<dbReference type="EnsemblMetazoa" id="Aqu2.1.10410_001">
    <property type="protein sequence ID" value="Aqu2.1.10410_001"/>
    <property type="gene ID" value="Aqu2.1.10410"/>
</dbReference>
<dbReference type="Gene3D" id="2.160.20.10">
    <property type="entry name" value="Single-stranded right-handed beta-helix, Pectin lyase-like"/>
    <property type="match status" value="1"/>
</dbReference>
<dbReference type="OrthoDB" id="10251371at2759"/>
<dbReference type="InterPro" id="IPR011050">
    <property type="entry name" value="Pectin_lyase_fold/virulence"/>
</dbReference>
<sequence>MASVGSTVHIGAFISHTALFLQLRQRAASLSQRGGNADDLDVRWYFNCYDIAANTGIVKLLSVAPVYNSKLFVSSLNIRIDGDNGIDSKDYLTKQPQSSCQSLKYVADTINNTGNLTIEIISPTLSLQGSVIFTDINGLTINGQGTSISCRNGSIPYGNSGIVFDTCSNVTLIDFTIEHCGYENGQKYHGRQSVLFYNCKNFSISKVNFSDNNGYGLVLYDSSGSIQHNIFTNNGIKHSDFSRAEKSNATGGGLHILQYNSYNNTIEIDANQLINNSATTIGGALYMDLGSCVNLFLTITASNFSGNRAGTAGGAIGFIVHKINCHYNGTIPFGYHILLSGCNIIDNKAKFGGGVSIQIVHYDAPGDIYSKKKEISFQLCYFTGNKGMVSSAVDINGNSQKVYQCLETYVRFKYCNFTGNIAGINNDQQELR</sequence>
<dbReference type="SMART" id="SM00710">
    <property type="entry name" value="PbH1"/>
    <property type="match status" value="4"/>
</dbReference>
<evidence type="ECO:0008006" key="2">
    <source>
        <dbReference type="Google" id="ProtNLM"/>
    </source>
</evidence>